<dbReference type="GO" id="GO:0007399">
    <property type="term" value="P:nervous system development"/>
    <property type="evidence" value="ECO:0000318"/>
    <property type="project" value="GO_Central"/>
</dbReference>
<evidence type="ECO:0000256" key="7">
    <source>
        <dbReference type="ARBA" id="ARBA00022679"/>
    </source>
</evidence>
<dbReference type="InterPro" id="IPR017441">
    <property type="entry name" value="Protein_kinase_ATP_BS"/>
</dbReference>
<evidence type="ECO:0000256" key="18">
    <source>
        <dbReference type="PROSITE-ProRule" id="PRU10141"/>
    </source>
</evidence>
<dbReference type="RefSeq" id="XP_009023484.1">
    <property type="nucleotide sequence ID" value="XM_009025236.1"/>
</dbReference>
<evidence type="ECO:0000256" key="12">
    <source>
        <dbReference type="ARBA" id="ARBA00022777"/>
    </source>
</evidence>
<evidence type="ECO:0000313" key="26">
    <source>
        <dbReference type="Proteomes" id="UP000015101"/>
    </source>
</evidence>
<evidence type="ECO:0000256" key="3">
    <source>
        <dbReference type="ARBA" id="ARBA00004479"/>
    </source>
</evidence>
<dbReference type="eggNOG" id="KOG2052">
    <property type="taxonomic scope" value="Eukaryota"/>
</dbReference>
<accession>T1FUH1</accession>
<dbReference type="GO" id="GO:0071363">
    <property type="term" value="P:cellular response to growth factor stimulus"/>
    <property type="evidence" value="ECO:0000318"/>
    <property type="project" value="GO_Central"/>
</dbReference>
<evidence type="ECO:0000256" key="20">
    <source>
        <dbReference type="SAM" id="Phobius"/>
    </source>
</evidence>
<evidence type="ECO:0000256" key="21">
    <source>
        <dbReference type="SAM" id="SignalP"/>
    </source>
</evidence>
<comment type="cofactor">
    <cofactor evidence="1">
        <name>Mn(2+)</name>
        <dbReference type="ChEBI" id="CHEBI:29035"/>
    </cofactor>
</comment>
<dbReference type="PANTHER" id="PTHR23255:SF71">
    <property type="entry name" value="RECEPTOR PROTEIN SERINE_THREONINE KINASE"/>
    <property type="match status" value="1"/>
</dbReference>
<dbReference type="EC" id="2.7.11.30" evidence="5"/>
<dbReference type="Proteomes" id="UP000015101">
    <property type="component" value="Unassembled WGS sequence"/>
</dbReference>
<dbReference type="GeneID" id="20212467"/>
<keyword evidence="7" id="KW-0808">Transferase</keyword>
<evidence type="ECO:0000256" key="19">
    <source>
        <dbReference type="SAM" id="MobiDB-lite"/>
    </source>
</evidence>
<evidence type="ECO:0000256" key="8">
    <source>
        <dbReference type="ARBA" id="ARBA00022692"/>
    </source>
</evidence>
<evidence type="ECO:0000259" key="22">
    <source>
        <dbReference type="PROSITE" id="PS50011"/>
    </source>
</evidence>
<evidence type="ECO:0000256" key="14">
    <source>
        <dbReference type="ARBA" id="ARBA00022842"/>
    </source>
</evidence>
<dbReference type="Pfam" id="PF01064">
    <property type="entry name" value="Activin_recp"/>
    <property type="match status" value="1"/>
</dbReference>
<sequence length="665" mass="74481">MSEMFFKFDQKIVCLRLLFYVVLFLISPLEVGALKCNCNYGAVSCKNNICTTDDEGKCYFRIYRLMQKEERELGCLDKADMVPQGNPFQCHSSIVAAHKEVRNCCSTDFCNGKLEPRFTLAPPPPGYKEKTFRDDYLGENFVISKTILTVLIVCTCSIVVAVIVTVFLIKRCNFECLKNLKKLARRKPTSSLALSNNNGSASGGGGHRKEPLLSVASTTNTELNNDTSLYAESGSGAGMPIFNRMTIARQITLETIVGTGKYGEVWRGHWMGEEVAVKIFHSREERSWTREAEIYQIVMLRHDNVLGFIAADNKDIGTWTQLWLVTEYHHHGSLFDYLNAHTVDLNVMLQMLFSIASGVSHLHTEIIGTRGKPGIAHRDLKSKNILVKKDLSCCVADLGLAVKHEPGSNLVDIGDNNRVGTKRYMPPEILTESFDPHDFSSFQMADVYSIALVFWEIVRRCDALGPPAEFQLPYYDCVPSDPTHEEMVKVVVLENRRPEIDSDWLKNEAYKNICELMKTCWLTIPGIRPTALRIKKSIIKFNNQFNNNNNISNNSNNNTNSRINFSNSNSSYNKYNININNNYNYKSNNTNNNNNVNRSYVAGSLASSSNSCSSRINSKNVVNYSNKSLSNGSSSINSNNNNVCNNKNNNNSNAGSVAIASLCES</sequence>
<dbReference type="InterPro" id="IPR000333">
    <property type="entry name" value="TGFB_receptor"/>
</dbReference>
<dbReference type="InterPro" id="IPR003605">
    <property type="entry name" value="GS_dom"/>
</dbReference>
<dbReference type="CDD" id="cd23598">
    <property type="entry name" value="TFP_LU_ECD_Babo"/>
    <property type="match status" value="1"/>
</dbReference>
<dbReference type="GO" id="GO:0032924">
    <property type="term" value="P:activin receptor signaling pathway"/>
    <property type="evidence" value="ECO:0000318"/>
    <property type="project" value="GO_Central"/>
</dbReference>
<dbReference type="Gene3D" id="3.30.200.20">
    <property type="entry name" value="Phosphorylase Kinase, domain 1"/>
    <property type="match status" value="1"/>
</dbReference>
<feature type="transmembrane region" description="Helical" evidence="20">
    <location>
        <begin position="147"/>
        <end position="169"/>
    </location>
</feature>
<name>T1FUH1_HELRO</name>
<feature type="chain" id="PRO_5010980997" description="receptor protein serine/threonine kinase" evidence="21">
    <location>
        <begin position="34"/>
        <end position="665"/>
    </location>
</feature>
<gene>
    <name evidence="25" type="primary">20212467</name>
    <name evidence="24" type="ORF">HELRODRAFT_192976</name>
</gene>
<evidence type="ECO:0000259" key="23">
    <source>
        <dbReference type="PROSITE" id="PS51256"/>
    </source>
</evidence>
<evidence type="ECO:0000256" key="2">
    <source>
        <dbReference type="ARBA" id="ARBA00001946"/>
    </source>
</evidence>
<evidence type="ECO:0000256" key="5">
    <source>
        <dbReference type="ARBA" id="ARBA00012401"/>
    </source>
</evidence>
<keyword evidence="13 18" id="KW-0067">ATP-binding</keyword>
<dbReference type="HOGENOM" id="CLU_000288_8_1_1"/>
<feature type="region of interest" description="Disordered" evidence="19">
    <location>
        <begin position="630"/>
        <end position="650"/>
    </location>
</feature>
<dbReference type="GO" id="GO:0005886">
    <property type="term" value="C:plasma membrane"/>
    <property type="evidence" value="ECO:0000318"/>
    <property type="project" value="GO_Central"/>
</dbReference>
<evidence type="ECO:0000256" key="6">
    <source>
        <dbReference type="ARBA" id="ARBA00022527"/>
    </source>
</evidence>
<dbReference type="PROSITE" id="PS00107">
    <property type="entry name" value="PROTEIN_KINASE_ATP"/>
    <property type="match status" value="1"/>
</dbReference>
<feature type="domain" description="GS" evidence="23">
    <location>
        <begin position="221"/>
        <end position="250"/>
    </location>
</feature>
<dbReference type="FunFam" id="3.30.200.20:FF:000751">
    <property type="entry name" value="Receptor protein serine/threonine kinase"/>
    <property type="match status" value="1"/>
</dbReference>
<dbReference type="InterPro" id="IPR000719">
    <property type="entry name" value="Prot_kinase_dom"/>
</dbReference>
<dbReference type="OrthoDB" id="69842at2759"/>
<keyword evidence="15 20" id="KW-1133">Transmembrane helix</keyword>
<dbReference type="GO" id="GO:0016361">
    <property type="term" value="F:activin receptor activity, type I"/>
    <property type="evidence" value="ECO:0000318"/>
    <property type="project" value="GO_Central"/>
</dbReference>
<keyword evidence="8 20" id="KW-0812">Transmembrane</keyword>
<dbReference type="FunFam" id="1.10.510.10:FF:000018">
    <property type="entry name" value="Receptor protein serine/threonine kinase"/>
    <property type="match status" value="1"/>
</dbReference>
<dbReference type="Pfam" id="PF07714">
    <property type="entry name" value="PK_Tyr_Ser-Thr"/>
    <property type="match status" value="1"/>
</dbReference>
<dbReference type="EMBL" id="KB097144">
    <property type="protein sequence ID" value="ESN98546.1"/>
    <property type="molecule type" value="Genomic_DNA"/>
</dbReference>
<keyword evidence="16 20" id="KW-0472">Membrane</keyword>
<comment type="subcellular location">
    <subcellularLocation>
        <location evidence="3">Membrane</location>
        <topology evidence="3">Single-pass type I membrane protein</topology>
    </subcellularLocation>
</comment>
<dbReference type="GO" id="GO:0005524">
    <property type="term" value="F:ATP binding"/>
    <property type="evidence" value="ECO:0007669"/>
    <property type="project" value="UniProtKB-UniRule"/>
</dbReference>
<protein>
    <recommendedName>
        <fullName evidence="5">receptor protein serine/threonine kinase</fullName>
        <ecNumber evidence="5">2.7.11.30</ecNumber>
    </recommendedName>
</protein>
<dbReference type="SUPFAM" id="SSF57302">
    <property type="entry name" value="Snake toxin-like"/>
    <property type="match status" value="1"/>
</dbReference>
<dbReference type="Gene3D" id="2.10.60.10">
    <property type="entry name" value="CD59"/>
    <property type="match status" value="1"/>
</dbReference>
<dbReference type="GO" id="GO:0048185">
    <property type="term" value="F:activin binding"/>
    <property type="evidence" value="ECO:0000318"/>
    <property type="project" value="GO_Central"/>
</dbReference>
<keyword evidence="6" id="KW-0723">Serine/threonine-protein kinase</keyword>
<keyword evidence="26" id="KW-1185">Reference proteome</keyword>
<feature type="binding site" evidence="18">
    <location>
        <position position="278"/>
    </location>
    <ligand>
        <name>ATP</name>
        <dbReference type="ChEBI" id="CHEBI:30616"/>
    </ligand>
</feature>
<evidence type="ECO:0000256" key="1">
    <source>
        <dbReference type="ARBA" id="ARBA00001936"/>
    </source>
</evidence>
<reference evidence="24 26" key="2">
    <citation type="journal article" date="2013" name="Nature">
        <title>Insights into bilaterian evolution from three spiralian genomes.</title>
        <authorList>
            <person name="Simakov O."/>
            <person name="Marletaz F."/>
            <person name="Cho S.J."/>
            <person name="Edsinger-Gonzales E."/>
            <person name="Havlak P."/>
            <person name="Hellsten U."/>
            <person name="Kuo D.H."/>
            <person name="Larsson T."/>
            <person name="Lv J."/>
            <person name="Arendt D."/>
            <person name="Savage R."/>
            <person name="Osoegawa K."/>
            <person name="de Jong P."/>
            <person name="Grimwood J."/>
            <person name="Chapman J.A."/>
            <person name="Shapiro H."/>
            <person name="Aerts A."/>
            <person name="Otillar R.P."/>
            <person name="Terry A.Y."/>
            <person name="Boore J.L."/>
            <person name="Grigoriev I.V."/>
            <person name="Lindberg D.R."/>
            <person name="Seaver E.C."/>
            <person name="Weisblat D.A."/>
            <person name="Putnam N.H."/>
            <person name="Rokhsar D.S."/>
        </authorList>
    </citation>
    <scope>NUCLEOTIDE SEQUENCE</scope>
</reference>
<keyword evidence="17" id="KW-0675">Receptor</keyword>
<dbReference type="EMBL" id="AMQM01005915">
    <property type="status" value="NOT_ANNOTATED_CDS"/>
    <property type="molecule type" value="Genomic_DNA"/>
</dbReference>
<dbReference type="PROSITE" id="PS00108">
    <property type="entry name" value="PROTEIN_KINASE_ST"/>
    <property type="match status" value="1"/>
</dbReference>
<dbReference type="InterPro" id="IPR045860">
    <property type="entry name" value="Snake_toxin-like_sf"/>
</dbReference>
<evidence type="ECO:0000256" key="17">
    <source>
        <dbReference type="ARBA" id="ARBA00023170"/>
    </source>
</evidence>
<dbReference type="InterPro" id="IPR008271">
    <property type="entry name" value="Ser/Thr_kinase_AS"/>
</dbReference>
<dbReference type="GO" id="GO:0046872">
    <property type="term" value="F:metal ion binding"/>
    <property type="evidence" value="ECO:0007669"/>
    <property type="project" value="UniProtKB-KW"/>
</dbReference>
<dbReference type="InParanoid" id="T1FUH1"/>
<dbReference type="PANTHER" id="PTHR23255">
    <property type="entry name" value="TRANSFORMING GROWTH FACTOR-BETA RECEPTOR TYPE I AND II"/>
    <property type="match status" value="1"/>
</dbReference>
<comment type="similarity">
    <text evidence="4">Belongs to the protein kinase superfamily. TKL Ser/Thr protein kinase family. TGFB receptor subfamily.</text>
</comment>
<organism evidence="25 26">
    <name type="scientific">Helobdella robusta</name>
    <name type="common">Californian leech</name>
    <dbReference type="NCBI Taxonomy" id="6412"/>
    <lineage>
        <taxon>Eukaryota</taxon>
        <taxon>Metazoa</taxon>
        <taxon>Spiralia</taxon>
        <taxon>Lophotrochozoa</taxon>
        <taxon>Annelida</taxon>
        <taxon>Clitellata</taxon>
        <taxon>Hirudinea</taxon>
        <taxon>Rhynchobdellida</taxon>
        <taxon>Glossiphoniidae</taxon>
        <taxon>Helobdella</taxon>
    </lineage>
</organism>
<evidence type="ECO:0000256" key="9">
    <source>
        <dbReference type="ARBA" id="ARBA00022723"/>
    </source>
</evidence>
<dbReference type="PROSITE" id="PS51256">
    <property type="entry name" value="GS"/>
    <property type="match status" value="1"/>
</dbReference>
<evidence type="ECO:0000313" key="24">
    <source>
        <dbReference type="EMBL" id="ESN98546.1"/>
    </source>
</evidence>
<dbReference type="AlphaFoldDB" id="T1FUH1"/>
<dbReference type="STRING" id="6412.T1FUH1"/>
<dbReference type="GO" id="GO:0048179">
    <property type="term" value="C:activin receptor complex"/>
    <property type="evidence" value="ECO:0000318"/>
    <property type="project" value="GO_Central"/>
</dbReference>
<keyword evidence="9" id="KW-0479">Metal-binding</keyword>
<reference evidence="25" key="3">
    <citation type="submission" date="2015-06" db="UniProtKB">
        <authorList>
            <consortium name="EnsemblMetazoa"/>
        </authorList>
    </citation>
    <scope>IDENTIFICATION</scope>
</reference>
<dbReference type="CTD" id="20212467"/>
<dbReference type="KEGG" id="hro:HELRODRAFT_192976"/>
<evidence type="ECO:0000256" key="15">
    <source>
        <dbReference type="ARBA" id="ARBA00022989"/>
    </source>
</evidence>
<keyword evidence="14" id="KW-0460">Magnesium</keyword>
<evidence type="ECO:0000313" key="25">
    <source>
        <dbReference type="EnsemblMetazoa" id="HelroP192976"/>
    </source>
</evidence>
<feature type="domain" description="Protein kinase" evidence="22">
    <location>
        <begin position="251"/>
        <end position="546"/>
    </location>
</feature>
<dbReference type="InterPro" id="IPR011009">
    <property type="entry name" value="Kinase-like_dom_sf"/>
</dbReference>
<evidence type="ECO:0000256" key="16">
    <source>
        <dbReference type="ARBA" id="ARBA00023136"/>
    </source>
</evidence>
<evidence type="ECO:0000256" key="13">
    <source>
        <dbReference type="ARBA" id="ARBA00022840"/>
    </source>
</evidence>
<dbReference type="CDD" id="cd14056">
    <property type="entry name" value="STKc_TGFbR_I"/>
    <property type="match status" value="1"/>
</dbReference>
<dbReference type="SUPFAM" id="SSF56112">
    <property type="entry name" value="Protein kinase-like (PK-like)"/>
    <property type="match status" value="1"/>
</dbReference>
<dbReference type="SMART" id="SM00220">
    <property type="entry name" value="S_TKc"/>
    <property type="match status" value="1"/>
</dbReference>
<evidence type="ECO:0000256" key="10">
    <source>
        <dbReference type="ARBA" id="ARBA00022729"/>
    </source>
</evidence>
<keyword evidence="11 18" id="KW-0547">Nucleotide-binding</keyword>
<proteinExistence type="inferred from homology"/>
<feature type="signal peptide" evidence="21">
    <location>
        <begin position="1"/>
        <end position="33"/>
    </location>
</feature>
<evidence type="ECO:0000256" key="4">
    <source>
        <dbReference type="ARBA" id="ARBA00009605"/>
    </source>
</evidence>
<dbReference type="InterPro" id="IPR000472">
    <property type="entry name" value="Activin_recp"/>
</dbReference>
<dbReference type="InterPro" id="IPR001245">
    <property type="entry name" value="Ser-Thr/Tyr_kinase_cat_dom"/>
</dbReference>
<reference evidence="26" key="1">
    <citation type="submission" date="2012-12" db="EMBL/GenBank/DDBJ databases">
        <authorList>
            <person name="Hellsten U."/>
            <person name="Grimwood J."/>
            <person name="Chapman J.A."/>
            <person name="Shapiro H."/>
            <person name="Aerts A."/>
            <person name="Otillar R.P."/>
            <person name="Terry A.Y."/>
            <person name="Boore J.L."/>
            <person name="Simakov O."/>
            <person name="Marletaz F."/>
            <person name="Cho S.-J."/>
            <person name="Edsinger-Gonzales E."/>
            <person name="Havlak P."/>
            <person name="Kuo D.-H."/>
            <person name="Larsson T."/>
            <person name="Lv J."/>
            <person name="Arendt D."/>
            <person name="Savage R."/>
            <person name="Osoegawa K."/>
            <person name="de Jong P."/>
            <person name="Lindberg D.R."/>
            <person name="Seaver E.C."/>
            <person name="Weisblat D.A."/>
            <person name="Putnam N.H."/>
            <person name="Grigoriev I.V."/>
            <person name="Rokhsar D.S."/>
        </authorList>
    </citation>
    <scope>NUCLEOTIDE SEQUENCE</scope>
</reference>
<dbReference type="EnsemblMetazoa" id="HelroT192976">
    <property type="protein sequence ID" value="HelroP192976"/>
    <property type="gene ID" value="HelroG192976"/>
</dbReference>
<keyword evidence="12" id="KW-0418">Kinase</keyword>
<keyword evidence="10 21" id="KW-0732">Signal</keyword>
<evidence type="ECO:0000256" key="11">
    <source>
        <dbReference type="ARBA" id="ARBA00022741"/>
    </source>
</evidence>
<comment type="cofactor">
    <cofactor evidence="2">
        <name>Mg(2+)</name>
        <dbReference type="ChEBI" id="CHEBI:18420"/>
    </cofactor>
</comment>
<dbReference type="Gene3D" id="1.10.510.10">
    <property type="entry name" value="Transferase(Phosphotransferase) domain 1"/>
    <property type="match status" value="1"/>
</dbReference>
<dbReference type="PROSITE" id="PS50011">
    <property type="entry name" value="PROTEIN_KINASE_DOM"/>
    <property type="match status" value="1"/>
</dbReference>